<dbReference type="Gene3D" id="3.40.50.150">
    <property type="entry name" value="Vaccinia Virus protein VP39"/>
    <property type="match status" value="1"/>
</dbReference>
<dbReference type="AlphaFoldDB" id="A0AAE0L2S4"/>
<gene>
    <name evidence="2" type="ORF">CYMTET_21824</name>
</gene>
<evidence type="ECO:0008006" key="4">
    <source>
        <dbReference type="Google" id="ProtNLM"/>
    </source>
</evidence>
<accession>A0AAE0L2S4</accession>
<feature type="compositionally biased region" description="Gly residues" evidence="1">
    <location>
        <begin position="415"/>
        <end position="426"/>
    </location>
</feature>
<feature type="region of interest" description="Disordered" evidence="1">
    <location>
        <begin position="382"/>
        <end position="426"/>
    </location>
</feature>
<feature type="compositionally biased region" description="Acidic residues" evidence="1">
    <location>
        <begin position="890"/>
        <end position="908"/>
    </location>
</feature>
<dbReference type="SUPFAM" id="SSF53335">
    <property type="entry name" value="S-adenosyl-L-methionine-dependent methyltransferases"/>
    <property type="match status" value="1"/>
</dbReference>
<dbReference type="Proteomes" id="UP001190700">
    <property type="component" value="Unassembled WGS sequence"/>
</dbReference>
<evidence type="ECO:0000313" key="2">
    <source>
        <dbReference type="EMBL" id="KAK3269747.1"/>
    </source>
</evidence>
<comment type="caution">
    <text evidence="2">The sequence shown here is derived from an EMBL/GenBank/DDBJ whole genome shotgun (WGS) entry which is preliminary data.</text>
</comment>
<name>A0AAE0L2S4_9CHLO</name>
<proteinExistence type="predicted"/>
<protein>
    <recommendedName>
        <fullName evidence="4">DNA methylase N-4/N-6 domain-containing protein</fullName>
    </recommendedName>
</protein>
<dbReference type="EMBL" id="LGRX02010769">
    <property type="protein sequence ID" value="KAK3269747.1"/>
    <property type="molecule type" value="Genomic_DNA"/>
</dbReference>
<sequence>MSQVATPSEARKAAEEAAHGWHAKLKVEHSKLDYSEKAALCKQIEMEHRWPRPMSDDEAGVEHGSTFRIPIKSLFHAVGYEACRNQDRGWVNEIKANRKANPYAPFNAGLVAVDGVKTRSEFSLKKALAGEYRCKVFGHQHCFQGTYELNEEDPTEVAFQSFESKIYIGLTPDMVRFLGEMQNTIDQMQKGRSNIDLMKGLRSTLSEKYGVLYTIYRDALMSEFQATGDEVASPGQWRQDGLVAKMAKFEADRGFTLPDVTKYPKGFMYIEERVTAGEVDDDEVEVEEQTAVVLNEAIDTHLSLVMSWWPIMEHLDQAMLTYAKDQAFAKHSVTEPGPKNLYFVHWTVANFRKQTWDLCEDIMDKYMKFELKGLKNPLATNVTKRKSTSESGPVKKKGKKATSNRQAEEEVVRGGTSGSGTGGLASRGGGILAEEAQFIHNAKNMGMTFWNTMSGLAGDAEFDKVDSYLRMLSEKRVSIKEGGDMITQFKKERLVQKHLVSAAGLESWEAFKEEFTAYWSSQEKIESLIACLPVATRGGARRGAGEVPLPILNYVENARANLREAAEPSATHVEGLQEVTVDVPIAMYREARTTGPEPAVQGEGELGQDEPEDEIKTMKPRWKIVKNTFEDLTAIPRLPLTGAIVDGNYALDKEKTPNAMTKESVKKFLEDFNAKTTYSAWTVVFFCGFVQQNDFLEVIDNYCSGRAERFFWHKQSVHMNPNKSVRFNDLECGVLGYHVKSGSSGETFKKPQWMSNFEMGEAERTSRASLLRGFPVIHQMFKRNSKVVNNHQTPQALLMELIQVHMLGENPGKLDENDRPLNWILDACCGVGSTSMAALRCGMNVIGFDHDAFMVSSAQQRLTNFVNEPDEKDETNPKAKQRTAAIHNDEDADEDEDEDKEDDEDEAE</sequence>
<keyword evidence="3" id="KW-1185">Reference proteome</keyword>
<evidence type="ECO:0000256" key="1">
    <source>
        <dbReference type="SAM" id="MobiDB-lite"/>
    </source>
</evidence>
<dbReference type="InterPro" id="IPR029063">
    <property type="entry name" value="SAM-dependent_MTases_sf"/>
</dbReference>
<feature type="region of interest" description="Disordered" evidence="1">
    <location>
        <begin position="866"/>
        <end position="908"/>
    </location>
</feature>
<reference evidence="2 3" key="1">
    <citation type="journal article" date="2015" name="Genome Biol. Evol.">
        <title>Comparative Genomics of a Bacterivorous Green Alga Reveals Evolutionary Causalities and Consequences of Phago-Mixotrophic Mode of Nutrition.</title>
        <authorList>
            <person name="Burns J.A."/>
            <person name="Paasch A."/>
            <person name="Narechania A."/>
            <person name="Kim E."/>
        </authorList>
    </citation>
    <scope>NUCLEOTIDE SEQUENCE [LARGE SCALE GENOMIC DNA]</scope>
    <source>
        <strain evidence="2 3">PLY_AMNH</strain>
    </source>
</reference>
<evidence type="ECO:0000313" key="3">
    <source>
        <dbReference type="Proteomes" id="UP001190700"/>
    </source>
</evidence>
<organism evidence="2 3">
    <name type="scientific">Cymbomonas tetramitiformis</name>
    <dbReference type="NCBI Taxonomy" id="36881"/>
    <lineage>
        <taxon>Eukaryota</taxon>
        <taxon>Viridiplantae</taxon>
        <taxon>Chlorophyta</taxon>
        <taxon>Pyramimonadophyceae</taxon>
        <taxon>Pyramimonadales</taxon>
        <taxon>Pyramimonadaceae</taxon>
        <taxon>Cymbomonas</taxon>
    </lineage>
</organism>